<evidence type="ECO:0000313" key="1">
    <source>
        <dbReference type="EMBL" id="QOR58192.1"/>
    </source>
</evidence>
<dbReference type="InterPro" id="IPR056401">
    <property type="entry name" value="Crass_capsid"/>
</dbReference>
<dbReference type="RefSeq" id="YP_010110350.1">
    <property type="nucleotide sequence ID" value="NC_055870.1"/>
</dbReference>
<keyword evidence="2" id="KW-1185">Reference proteome</keyword>
<dbReference type="GeneID" id="65128648"/>
<evidence type="ECO:0000313" key="2">
    <source>
        <dbReference type="Proteomes" id="UP000593899"/>
    </source>
</evidence>
<protein>
    <submittedName>
        <fullName evidence="1">Major capsid protein</fullName>
    </submittedName>
</protein>
<accession>A0A7M1RWE8</accession>
<sequence length="491" mass="55266">MYRLREVERGRYDDRGYSNEQSLAALMIQKPEEINNFLTYTYGMEDDRFPLTFLTEGQGAAGVRDITTVEWTWKTMGRQRFNDYIVWADTSDTTPGIGGKPIKVEFATGLIIEQYGLLAPDGKTAVRVMRDHGAGNHGGHLYSLQLKNPDKSAYIDPANFEKGKYWCMLAPSIPESYSKGNKTNVMGPGVMKSQLGFKRYSKEIAGNISNVIVSYAFKTKDGGTDTRWINEEMRQFDVQMRISNEIDLWTSRYNRTVNGAVDMKDWDNDQPIPETAGMFEILEESNYDTYGEYLPLSKLKRTIGDVVDKDTDTGSMEITLYAGKGGIEDFDMAIREDVKTEGFITPLGEKMIGEEGGSLTYGKYFGKYKTIDGHTVTCIHLPFLDKSPIAETAKANGLIHPRTGLPMTSHKLMFIDNSVYNGNRNVRMVRMKGQSYLVGVLKGLTPIPPSWGAVPSNSISTDIDKSQYEVKMSRGLQVDRQEKMFMLECVL</sequence>
<dbReference type="KEGG" id="vg:65128648"/>
<organism evidence="1 2">
    <name type="scientific">uncultured phage cr107_1</name>
    <dbReference type="NCBI Taxonomy" id="2772061"/>
    <lineage>
        <taxon>Viruses</taxon>
        <taxon>Duplodnaviria</taxon>
        <taxon>Heunggongvirae</taxon>
        <taxon>Uroviricota</taxon>
        <taxon>Caudoviricetes</taxon>
        <taxon>Crassvirales</taxon>
        <taxon>Intestiviridae</taxon>
        <taxon>Churivirinae</taxon>
        <taxon>Jahgtovirus</taxon>
        <taxon>Jahgtovirus intestinihominis</taxon>
    </lineage>
</organism>
<proteinExistence type="predicted"/>
<dbReference type="Pfam" id="PF23898">
    <property type="entry name" value="Crass_capsid"/>
    <property type="match status" value="1"/>
</dbReference>
<dbReference type="EMBL" id="MT774377">
    <property type="protein sequence ID" value="QOR58192.1"/>
    <property type="molecule type" value="Genomic_DNA"/>
</dbReference>
<reference evidence="1 2" key="1">
    <citation type="submission" date="2020-07" db="EMBL/GenBank/DDBJ databases">
        <title>Taxonomic proposal: Crassvirales, a new order of highly abundant and diverse bacterial viruses.</title>
        <authorList>
            <person name="Shkoporov A.N."/>
            <person name="Stockdale S.R."/>
            <person name="Guerin E."/>
            <person name="Ross R.P."/>
            <person name="Hill C."/>
        </authorList>
    </citation>
    <scope>NUCLEOTIDE SEQUENCE [LARGE SCALE GENOMIC DNA]</scope>
</reference>
<name>A0A7M1RWE8_9CAUD</name>
<dbReference type="Proteomes" id="UP000593899">
    <property type="component" value="Segment"/>
</dbReference>